<keyword evidence="1" id="KW-0812">Transmembrane</keyword>
<protein>
    <submittedName>
        <fullName evidence="2">Uncharacterized protein</fullName>
    </submittedName>
</protein>
<feature type="transmembrane region" description="Helical" evidence="1">
    <location>
        <begin position="7"/>
        <end position="27"/>
    </location>
</feature>
<evidence type="ECO:0000313" key="2">
    <source>
        <dbReference type="EMBL" id="WZX28986.1"/>
    </source>
</evidence>
<gene>
    <name evidence="2" type="ORF">RQP18_10000</name>
</gene>
<organism evidence="2 3">
    <name type="scientific">Salinicoccus bachuensis</name>
    <dbReference type="NCBI Taxonomy" id="3136731"/>
    <lineage>
        <taxon>Bacteria</taxon>
        <taxon>Bacillati</taxon>
        <taxon>Bacillota</taxon>
        <taxon>Bacilli</taxon>
        <taxon>Bacillales</taxon>
        <taxon>Staphylococcaceae</taxon>
        <taxon>Salinicoccus</taxon>
    </lineage>
</organism>
<sequence>MNATSILVGFVWIIVSYILLHTIFLDWTQSMPTVLPVILIAGGTVAIKLIFDCIMKYDYFNKDYKKDEK</sequence>
<reference evidence="3" key="1">
    <citation type="submission" date="2023-10" db="EMBL/GenBank/DDBJ databases">
        <title>Genome analysis and identification of Salinococcus sp. Bachu38 nov., a PGPR from the rhizosphere of Tamarix.</title>
        <authorList>
            <person name="Liang Z."/>
            <person name="Zhang X."/>
            <person name="Jia J."/>
            <person name="Chen X."/>
            <person name="Wang Y."/>
            <person name="Wang Q."/>
            <person name="Wang R."/>
        </authorList>
    </citation>
    <scope>NUCLEOTIDE SEQUENCE [LARGE SCALE GENOMIC DNA]</scope>
    <source>
        <strain evidence="3">Bachu38</strain>
    </source>
</reference>
<proteinExistence type="predicted"/>
<accession>A0ABZ3CHS1</accession>
<dbReference type="EMBL" id="CP138333">
    <property type="protein sequence ID" value="WZX28986.1"/>
    <property type="molecule type" value="Genomic_DNA"/>
</dbReference>
<keyword evidence="1" id="KW-0472">Membrane</keyword>
<name>A0ABZ3CHS1_9STAP</name>
<dbReference type="RefSeq" id="WP_342387560.1">
    <property type="nucleotide sequence ID" value="NZ_CP138333.2"/>
</dbReference>
<feature type="transmembrane region" description="Helical" evidence="1">
    <location>
        <begin position="33"/>
        <end position="51"/>
    </location>
</feature>
<dbReference type="Proteomes" id="UP001455384">
    <property type="component" value="Chromosome"/>
</dbReference>
<keyword evidence="3" id="KW-1185">Reference proteome</keyword>
<evidence type="ECO:0000313" key="3">
    <source>
        <dbReference type="Proteomes" id="UP001455384"/>
    </source>
</evidence>
<evidence type="ECO:0000256" key="1">
    <source>
        <dbReference type="SAM" id="Phobius"/>
    </source>
</evidence>
<keyword evidence="1" id="KW-1133">Transmembrane helix</keyword>